<dbReference type="Proteomes" id="UP000483293">
    <property type="component" value="Unassembled WGS sequence"/>
</dbReference>
<reference evidence="1 2" key="1">
    <citation type="submission" date="2019-10" db="EMBL/GenBank/DDBJ databases">
        <title>Bifidobacterium from non-human primates.</title>
        <authorList>
            <person name="Modesto M."/>
        </authorList>
    </citation>
    <scope>NUCLEOTIDE SEQUENCE [LARGE SCALE GENOMIC DNA]</scope>
    <source>
        <strain evidence="1 2">SMA15</strain>
    </source>
</reference>
<accession>A0A6L9SUJ5</accession>
<name>A0A6L9SUJ5_9BIFI</name>
<organism evidence="1 2">
    <name type="scientific">Bifidobacterium platyrrhinorum</name>
    <dbReference type="NCBI Taxonomy" id="2661628"/>
    <lineage>
        <taxon>Bacteria</taxon>
        <taxon>Bacillati</taxon>
        <taxon>Actinomycetota</taxon>
        <taxon>Actinomycetes</taxon>
        <taxon>Bifidobacteriales</taxon>
        <taxon>Bifidobacteriaceae</taxon>
        <taxon>Bifidobacterium</taxon>
    </lineage>
</organism>
<keyword evidence="2" id="KW-1185">Reference proteome</keyword>
<evidence type="ECO:0000313" key="1">
    <source>
        <dbReference type="EMBL" id="NEG56124.1"/>
    </source>
</evidence>
<dbReference type="EMBL" id="WHZV01000012">
    <property type="protein sequence ID" value="NEG56124.1"/>
    <property type="molecule type" value="Genomic_DNA"/>
</dbReference>
<comment type="caution">
    <text evidence="1">The sequence shown here is derived from an EMBL/GenBank/DDBJ whole genome shotgun (WGS) entry which is preliminary data.</text>
</comment>
<sequence>MQCGSHTVTTNEDGTFLFGVKSPNGKKADYAAYTIGPFGSGFIQAGEFTVQRWETADVNKVRFRLWDTKKNDWCGRVAIFGCWIAMWNLV</sequence>
<evidence type="ECO:0000313" key="2">
    <source>
        <dbReference type="Proteomes" id="UP000483293"/>
    </source>
</evidence>
<dbReference type="AlphaFoldDB" id="A0A6L9SUJ5"/>
<protein>
    <submittedName>
        <fullName evidence="1">Uncharacterized protein</fullName>
    </submittedName>
</protein>
<gene>
    <name evidence="1" type="ORF">GFD21_10240</name>
</gene>
<proteinExistence type="predicted"/>